<evidence type="ECO:0000313" key="2">
    <source>
        <dbReference type="Proteomes" id="UP000593561"/>
    </source>
</evidence>
<dbReference type="EMBL" id="JABFAC010237813">
    <property type="protein sequence ID" value="MBA0634354.1"/>
    <property type="molecule type" value="Genomic_DNA"/>
</dbReference>
<dbReference type="AlphaFoldDB" id="A0A7J8T7H4"/>
<feature type="non-terminal residue" evidence="1">
    <location>
        <position position="90"/>
    </location>
</feature>
<comment type="caution">
    <text evidence="1">The sequence shown here is derived from an EMBL/GenBank/DDBJ whole genome shotgun (WGS) entry which is preliminary data.</text>
</comment>
<reference evidence="1 2" key="1">
    <citation type="journal article" date="2019" name="Genome Biol. Evol.">
        <title>Insights into the evolution of the New World diploid cottons (Gossypium, subgenus Houzingenia) based on genome sequencing.</title>
        <authorList>
            <person name="Grover C.E."/>
            <person name="Arick M.A. 2nd"/>
            <person name="Thrash A."/>
            <person name="Conover J.L."/>
            <person name="Sanders W.S."/>
            <person name="Peterson D.G."/>
            <person name="Frelichowski J.E."/>
            <person name="Scheffler J.A."/>
            <person name="Scheffler B.E."/>
            <person name="Wendel J.F."/>
        </authorList>
    </citation>
    <scope>NUCLEOTIDE SEQUENCE [LARGE SCALE GENOMIC DNA]</scope>
    <source>
        <strain evidence="1">27</strain>
        <tissue evidence="1">Leaf</tissue>
    </source>
</reference>
<accession>A0A7J8T7H4</accession>
<evidence type="ECO:0000313" key="1">
    <source>
        <dbReference type="EMBL" id="MBA0634354.1"/>
    </source>
</evidence>
<organism evidence="1 2">
    <name type="scientific">Gossypium davidsonii</name>
    <name type="common">Davidson's cotton</name>
    <name type="synonym">Gossypium klotzschianum subsp. davidsonii</name>
    <dbReference type="NCBI Taxonomy" id="34287"/>
    <lineage>
        <taxon>Eukaryota</taxon>
        <taxon>Viridiplantae</taxon>
        <taxon>Streptophyta</taxon>
        <taxon>Embryophyta</taxon>
        <taxon>Tracheophyta</taxon>
        <taxon>Spermatophyta</taxon>
        <taxon>Magnoliopsida</taxon>
        <taxon>eudicotyledons</taxon>
        <taxon>Gunneridae</taxon>
        <taxon>Pentapetalae</taxon>
        <taxon>rosids</taxon>
        <taxon>malvids</taxon>
        <taxon>Malvales</taxon>
        <taxon>Malvaceae</taxon>
        <taxon>Malvoideae</taxon>
        <taxon>Gossypium</taxon>
    </lineage>
</organism>
<proteinExistence type="predicted"/>
<keyword evidence="2" id="KW-1185">Reference proteome</keyword>
<sequence>MKRVRDTANSWRKIYLMELALYADTITIDYDIWRQQRVKSQLTPLIDDACQNPFSEEIPSELEFAIHEFDREKEKLLRDISSLQEENYQL</sequence>
<name>A0A7J8T7H4_GOSDV</name>
<protein>
    <submittedName>
        <fullName evidence="1">Uncharacterized protein</fullName>
    </submittedName>
</protein>
<gene>
    <name evidence="1" type="ORF">Godav_005216</name>
</gene>
<dbReference type="Proteomes" id="UP000593561">
    <property type="component" value="Unassembled WGS sequence"/>
</dbReference>